<evidence type="ECO:0000256" key="4">
    <source>
        <dbReference type="ARBA" id="ARBA00023274"/>
    </source>
</evidence>
<keyword evidence="3" id="KW-0496">Mitochondrion</keyword>
<accession>A0ABR4BGS5</accession>
<name>A0ABR4BGS5_9LECA</name>
<comment type="subcellular location">
    <subcellularLocation>
        <location evidence="1">Mitochondrion</location>
    </subcellularLocation>
</comment>
<protein>
    <recommendedName>
        <fullName evidence="6">Ribosomal protein/NADH dehydrogenase domain-containing protein</fullName>
    </recommendedName>
</protein>
<evidence type="ECO:0000256" key="5">
    <source>
        <dbReference type="SAM" id="MobiDB-lite"/>
    </source>
</evidence>
<proteinExistence type="predicted"/>
<comment type="caution">
    <text evidence="7">The sequence shown here is derived from an EMBL/GenBank/DDBJ whole genome shotgun (WGS) entry which is preliminary data.</text>
</comment>
<evidence type="ECO:0000313" key="8">
    <source>
        <dbReference type="Proteomes" id="UP001590951"/>
    </source>
</evidence>
<dbReference type="PANTHER" id="PTHR13274">
    <property type="entry name" value="MITOCHONDRIAL RIBOSOMAL PROTEIN S25"/>
    <property type="match status" value="1"/>
</dbReference>
<dbReference type="Pfam" id="PF05047">
    <property type="entry name" value="L51_S25_CI-B8"/>
    <property type="match status" value="1"/>
</dbReference>
<dbReference type="EMBL" id="JBHFEH010000006">
    <property type="protein sequence ID" value="KAL2057028.1"/>
    <property type="molecule type" value="Genomic_DNA"/>
</dbReference>
<keyword evidence="2" id="KW-0689">Ribosomal protein</keyword>
<evidence type="ECO:0000256" key="3">
    <source>
        <dbReference type="ARBA" id="ARBA00023128"/>
    </source>
</evidence>
<reference evidence="7 8" key="1">
    <citation type="submission" date="2024-09" db="EMBL/GenBank/DDBJ databases">
        <title>Rethinking Asexuality: The Enigmatic Case of Functional Sexual Genes in Lepraria (Stereocaulaceae).</title>
        <authorList>
            <person name="Doellman M."/>
            <person name="Sun Y."/>
            <person name="Barcenas-Pena A."/>
            <person name="Lumbsch H.T."/>
            <person name="Grewe F."/>
        </authorList>
    </citation>
    <scope>NUCLEOTIDE SEQUENCE [LARGE SCALE GENOMIC DNA]</scope>
    <source>
        <strain evidence="7 8">Grewe 0041</strain>
    </source>
</reference>
<dbReference type="InterPro" id="IPR040049">
    <property type="entry name" value="Ribosomal_mS25/mL61"/>
</dbReference>
<gene>
    <name evidence="7" type="ORF">ABVK25_002767</name>
</gene>
<evidence type="ECO:0000259" key="6">
    <source>
        <dbReference type="SMART" id="SM00916"/>
    </source>
</evidence>
<dbReference type="PANTHER" id="PTHR13274:SF2">
    <property type="entry name" value="SMALL RIBOSOMAL SUBUNIT PROTEIN MS25"/>
    <property type="match status" value="1"/>
</dbReference>
<dbReference type="SMART" id="SM00916">
    <property type="entry name" value="L51_S25_CI-B8"/>
    <property type="match status" value="1"/>
</dbReference>
<dbReference type="InterPro" id="IPR036249">
    <property type="entry name" value="Thioredoxin-like_sf"/>
</dbReference>
<evidence type="ECO:0000256" key="1">
    <source>
        <dbReference type="ARBA" id="ARBA00004173"/>
    </source>
</evidence>
<keyword evidence="4" id="KW-0687">Ribonucleoprotein</keyword>
<dbReference type="Proteomes" id="UP001590951">
    <property type="component" value="Unassembled WGS sequence"/>
</dbReference>
<feature type="domain" description="Ribosomal protein/NADH dehydrogenase" evidence="6">
    <location>
        <begin position="40"/>
        <end position="144"/>
    </location>
</feature>
<feature type="region of interest" description="Disordered" evidence="5">
    <location>
        <begin position="86"/>
        <end position="118"/>
    </location>
</feature>
<dbReference type="InterPro" id="IPR007741">
    <property type="entry name" value="Ribosomal_mL43/mS25/NADH_DH"/>
</dbReference>
<feature type="compositionally biased region" description="Low complexity" evidence="5">
    <location>
        <begin position="92"/>
        <end position="107"/>
    </location>
</feature>
<organism evidence="7 8">
    <name type="scientific">Lepraria finkii</name>
    <dbReference type="NCBI Taxonomy" id="1340010"/>
    <lineage>
        <taxon>Eukaryota</taxon>
        <taxon>Fungi</taxon>
        <taxon>Dikarya</taxon>
        <taxon>Ascomycota</taxon>
        <taxon>Pezizomycotina</taxon>
        <taxon>Lecanoromycetes</taxon>
        <taxon>OSLEUM clade</taxon>
        <taxon>Lecanoromycetidae</taxon>
        <taxon>Lecanorales</taxon>
        <taxon>Lecanorineae</taxon>
        <taxon>Stereocaulaceae</taxon>
        <taxon>Lepraria</taxon>
    </lineage>
</organism>
<evidence type="ECO:0000256" key="2">
    <source>
        <dbReference type="ARBA" id="ARBA00022980"/>
    </source>
</evidence>
<sequence length="201" mass="22603">MNVERRMKKLKAKLLDIRIGPGAAILSSDVKKIHLEFARKINDGHFGARKVWRNYLPRLKYHNPAISMTINRTDDQEGPATLTIHFAPHSKSTSPTASPAPTSSTDPSTPPPDYNPSRRVETIDMKHKQDSEILSRLLELTKATPYEASPDELVELREVDDNKMRSDRDKKAQMRLNQIRKQEEALLAQAKGAGKLEGASL</sequence>
<evidence type="ECO:0000313" key="7">
    <source>
        <dbReference type="EMBL" id="KAL2057028.1"/>
    </source>
</evidence>
<keyword evidence="8" id="KW-1185">Reference proteome</keyword>
<dbReference type="SUPFAM" id="SSF52833">
    <property type="entry name" value="Thioredoxin-like"/>
    <property type="match status" value="1"/>
</dbReference>